<dbReference type="InterPro" id="IPR025362">
    <property type="entry name" value="DUF4266"/>
</dbReference>
<dbReference type="Pfam" id="PF14086">
    <property type="entry name" value="DUF4266"/>
    <property type="match status" value="1"/>
</dbReference>
<accession>A0ABR6Y947</accession>
<organism evidence="2 3">
    <name type="scientific">Undibacterium flavidum</name>
    <dbReference type="NCBI Taxonomy" id="2762297"/>
    <lineage>
        <taxon>Bacteria</taxon>
        <taxon>Pseudomonadati</taxon>
        <taxon>Pseudomonadota</taxon>
        <taxon>Betaproteobacteria</taxon>
        <taxon>Burkholderiales</taxon>
        <taxon>Oxalobacteraceae</taxon>
        <taxon>Undibacterium</taxon>
    </lineage>
</organism>
<dbReference type="Proteomes" id="UP000624279">
    <property type="component" value="Unassembled WGS sequence"/>
</dbReference>
<evidence type="ECO:0000313" key="3">
    <source>
        <dbReference type="Proteomes" id="UP000624279"/>
    </source>
</evidence>
<name>A0ABR6Y947_9BURK</name>
<comment type="caution">
    <text evidence="2">The sequence shown here is derived from an EMBL/GenBank/DDBJ whole genome shotgun (WGS) entry which is preliminary data.</text>
</comment>
<feature type="domain" description="DUF4266" evidence="1">
    <location>
        <begin position="32"/>
        <end position="81"/>
    </location>
</feature>
<protein>
    <submittedName>
        <fullName evidence="2">DUF4266 domain-containing protein</fullName>
    </submittedName>
</protein>
<gene>
    <name evidence="2" type="ORF">H8K55_06065</name>
</gene>
<proteinExistence type="predicted"/>
<dbReference type="EMBL" id="JACOGA010000004">
    <property type="protein sequence ID" value="MBC3873146.1"/>
    <property type="molecule type" value="Genomic_DNA"/>
</dbReference>
<reference evidence="2 3" key="1">
    <citation type="submission" date="2020-08" db="EMBL/GenBank/DDBJ databases">
        <title>Novel species isolated from subtropical streams in China.</title>
        <authorList>
            <person name="Lu H."/>
        </authorList>
    </citation>
    <scope>NUCLEOTIDE SEQUENCE [LARGE SCALE GENOMIC DNA]</scope>
    <source>
        <strain evidence="2 3">LX15W</strain>
    </source>
</reference>
<sequence length="81" mass="8504">MKRPHTIGRSLMIAGLLPLILICSGCSHFSSVAAWEKGYLAKAEMRFDQDKLAMKNADHIYTSKEAASGSGSVGGGGCGCN</sequence>
<evidence type="ECO:0000259" key="1">
    <source>
        <dbReference type="Pfam" id="PF14086"/>
    </source>
</evidence>
<evidence type="ECO:0000313" key="2">
    <source>
        <dbReference type="EMBL" id="MBC3873146.1"/>
    </source>
</evidence>
<keyword evidence="3" id="KW-1185">Reference proteome</keyword>
<dbReference type="RefSeq" id="WP_186941173.1">
    <property type="nucleotide sequence ID" value="NZ_JACOGA010000004.1"/>
</dbReference>